<evidence type="ECO:0000313" key="7">
    <source>
        <dbReference type="EMBL" id="ULN52983.1"/>
    </source>
</evidence>
<keyword evidence="5 6" id="KW-0472">Membrane</keyword>
<proteinExistence type="inferred from homology"/>
<dbReference type="EMBL" id="CP092365">
    <property type="protein sequence ID" value="ULN52983.1"/>
    <property type="molecule type" value="Genomic_DNA"/>
</dbReference>
<evidence type="ECO:0000256" key="6">
    <source>
        <dbReference type="RuleBase" id="RU365102"/>
    </source>
</evidence>
<feature type="transmembrane region" description="Helical" evidence="6">
    <location>
        <begin position="166"/>
        <end position="188"/>
    </location>
</feature>
<feature type="transmembrane region" description="Helical" evidence="6">
    <location>
        <begin position="67"/>
        <end position="84"/>
    </location>
</feature>
<sequence length="238" mass="25079">MLTAILVSLGVVFLAELGDKSQLITLTYALRHRWWVVLSGVGVAALGVHGVSVTVGHFLGATLPQRPIAVAAAVAFFAFAAWTWREGESRPEDAPTVREPRFAWFAVVSSFLLAELGDKTMLATVALASDHDWAGVWVGATVGMVAADAVAIVVGRVLHRRLPERLLHVLASLLFLLFGVWMLTARALDAPTPLVLGALTATVATAAVSAVVAARRAGRRRRVRAGPTGAAAGAGDHR</sequence>
<evidence type="ECO:0000256" key="2">
    <source>
        <dbReference type="ARBA" id="ARBA00009190"/>
    </source>
</evidence>
<feature type="transmembrane region" description="Helical" evidence="6">
    <location>
        <begin position="34"/>
        <end position="55"/>
    </location>
</feature>
<keyword evidence="3 6" id="KW-0812">Transmembrane</keyword>
<dbReference type="Pfam" id="PF01169">
    <property type="entry name" value="GDT1"/>
    <property type="match status" value="2"/>
</dbReference>
<evidence type="ECO:0000256" key="3">
    <source>
        <dbReference type="ARBA" id="ARBA00022692"/>
    </source>
</evidence>
<comment type="similarity">
    <text evidence="2 6">Belongs to the GDT1 family.</text>
</comment>
<evidence type="ECO:0000256" key="1">
    <source>
        <dbReference type="ARBA" id="ARBA00004141"/>
    </source>
</evidence>
<dbReference type="Proteomes" id="UP001055200">
    <property type="component" value="Chromosome"/>
</dbReference>
<organism evidence="7 8">
    <name type="scientific">Mycolicibacillus parakoreensis</name>
    <dbReference type="NCBI Taxonomy" id="1069221"/>
    <lineage>
        <taxon>Bacteria</taxon>
        <taxon>Bacillati</taxon>
        <taxon>Actinomycetota</taxon>
        <taxon>Actinomycetes</taxon>
        <taxon>Mycobacteriales</taxon>
        <taxon>Mycobacteriaceae</taxon>
        <taxon>Mycolicibacillus</taxon>
    </lineage>
</organism>
<dbReference type="PANTHER" id="PTHR12608">
    <property type="entry name" value="TRANSMEMBRANE PROTEIN HTP-1 RELATED"/>
    <property type="match status" value="1"/>
</dbReference>
<keyword evidence="4 6" id="KW-1133">Transmembrane helix</keyword>
<keyword evidence="8" id="KW-1185">Reference proteome</keyword>
<dbReference type="RefSeq" id="WP_240171242.1">
    <property type="nucleotide sequence ID" value="NZ_CP092365.1"/>
</dbReference>
<reference evidence="7" key="1">
    <citation type="submission" date="2022-08" db="EMBL/GenBank/DDBJ databases">
        <title>Complete genome sequence of 14 non-tuberculosis mycobacteria type-strains.</title>
        <authorList>
            <person name="Igarashi Y."/>
            <person name="Osugi A."/>
            <person name="Mitarai S."/>
        </authorList>
    </citation>
    <scope>NUCLEOTIDE SEQUENCE</scope>
    <source>
        <strain evidence="7">DSM 45575</strain>
    </source>
</reference>
<dbReference type="InterPro" id="IPR001727">
    <property type="entry name" value="GDT1-like"/>
</dbReference>
<feature type="transmembrane region" description="Helical" evidence="6">
    <location>
        <begin position="134"/>
        <end position="154"/>
    </location>
</feature>
<comment type="subcellular location">
    <subcellularLocation>
        <location evidence="1 6">Membrane</location>
        <topology evidence="1 6">Multi-pass membrane protein</topology>
    </subcellularLocation>
</comment>
<gene>
    <name evidence="7" type="ORF">MIU77_00905</name>
</gene>
<dbReference type="PANTHER" id="PTHR12608:SF1">
    <property type="entry name" value="TRANSMEMBRANE PROTEIN 165"/>
    <property type="match status" value="1"/>
</dbReference>
<evidence type="ECO:0000313" key="8">
    <source>
        <dbReference type="Proteomes" id="UP001055200"/>
    </source>
</evidence>
<feature type="transmembrane region" description="Helical" evidence="6">
    <location>
        <begin position="194"/>
        <end position="214"/>
    </location>
</feature>
<evidence type="ECO:0000256" key="5">
    <source>
        <dbReference type="ARBA" id="ARBA00023136"/>
    </source>
</evidence>
<protein>
    <recommendedName>
        <fullName evidence="6">GDT1 family protein</fullName>
    </recommendedName>
</protein>
<name>A0ABY3TZ33_9MYCO</name>
<evidence type="ECO:0000256" key="4">
    <source>
        <dbReference type="ARBA" id="ARBA00022989"/>
    </source>
</evidence>
<accession>A0ABY3TZ33</accession>